<dbReference type="InterPro" id="IPR029033">
    <property type="entry name" value="His_PPase_superfam"/>
</dbReference>
<accession>A0A164PMD3</accession>
<evidence type="ECO:0008006" key="3">
    <source>
        <dbReference type="Google" id="ProtNLM"/>
    </source>
</evidence>
<dbReference type="Gene3D" id="3.40.50.1240">
    <property type="entry name" value="Phosphoglycerate mutase-like"/>
    <property type="match status" value="1"/>
</dbReference>
<reference evidence="1 2" key="1">
    <citation type="submission" date="2016-04" db="EMBL/GenBank/DDBJ databases">
        <authorList>
            <person name="Evans L.H."/>
            <person name="Alamgir A."/>
            <person name="Owens N."/>
            <person name="Weber N.D."/>
            <person name="Virtaneva K."/>
            <person name="Barbian K."/>
            <person name="Babar A."/>
            <person name="Rosenke K."/>
        </authorList>
    </citation>
    <scope>NUCLEOTIDE SEQUENCE [LARGE SCALE GENOMIC DNA]</scope>
    <source>
        <strain evidence="1 2">IFM 0406</strain>
    </source>
</reference>
<organism evidence="1 2">
    <name type="scientific">Nocardia terpenica</name>
    <dbReference type="NCBI Taxonomy" id="455432"/>
    <lineage>
        <taxon>Bacteria</taxon>
        <taxon>Bacillati</taxon>
        <taxon>Actinomycetota</taxon>
        <taxon>Actinomycetes</taxon>
        <taxon>Mycobacteriales</taxon>
        <taxon>Nocardiaceae</taxon>
        <taxon>Nocardia</taxon>
    </lineage>
</organism>
<protein>
    <recommendedName>
        <fullName evidence="3">Histidine phosphatase family protein</fullName>
    </recommendedName>
</protein>
<dbReference type="STRING" id="455432.AWN90_20740"/>
<comment type="caution">
    <text evidence="1">The sequence shown here is derived from an EMBL/GenBank/DDBJ whole genome shotgun (WGS) entry which is preliminary data.</text>
</comment>
<gene>
    <name evidence="1" type="ORF">AWN90_20740</name>
</gene>
<evidence type="ECO:0000313" key="1">
    <source>
        <dbReference type="EMBL" id="KZM75766.1"/>
    </source>
</evidence>
<dbReference type="EMBL" id="LWGR01000003">
    <property type="protein sequence ID" value="KZM75766.1"/>
    <property type="molecule type" value="Genomic_DNA"/>
</dbReference>
<dbReference type="AlphaFoldDB" id="A0A164PMD3"/>
<proteinExistence type="predicted"/>
<evidence type="ECO:0000313" key="2">
    <source>
        <dbReference type="Proteomes" id="UP000076512"/>
    </source>
</evidence>
<dbReference type="SUPFAM" id="SSF53254">
    <property type="entry name" value="Phosphoglycerate mutase-like"/>
    <property type="match status" value="1"/>
</dbReference>
<name>A0A164PMD3_9NOCA</name>
<keyword evidence="2" id="KW-1185">Reference proteome</keyword>
<dbReference type="Proteomes" id="UP000076512">
    <property type="component" value="Unassembled WGS sequence"/>
</dbReference>
<sequence>MFARRTAQELNEVVLQHPNETVLVVAHHETVIAAAQSFLGLVPWSRADITFRMGYTAQTVWQKERLSWSDPEDDYWRWTLVRHNDTRHLTTMLPRRESQVASWD</sequence>